<dbReference type="PANTHER" id="PTHR46691">
    <property type="entry name" value="HIGH MOBILITY GROUP B PROTEIN 9"/>
    <property type="match status" value="1"/>
</dbReference>
<proteinExistence type="predicted"/>
<evidence type="ECO:0000313" key="3">
    <source>
        <dbReference type="Proteomes" id="UP000288805"/>
    </source>
</evidence>
<evidence type="ECO:0000256" key="1">
    <source>
        <dbReference type="SAM" id="MobiDB-lite"/>
    </source>
</evidence>
<dbReference type="PANTHER" id="PTHR46691:SF3">
    <property type="entry name" value="HIGH MOBILITY GROUP B PROTEIN 15"/>
    <property type="match status" value="1"/>
</dbReference>
<gene>
    <name evidence="2" type="ORF">CK203_045708</name>
</gene>
<feature type="region of interest" description="Disordered" evidence="1">
    <location>
        <begin position="1"/>
        <end position="49"/>
    </location>
</feature>
<accession>A0A438I0Z9</accession>
<dbReference type="EMBL" id="QGNW01000155">
    <property type="protein sequence ID" value="RVW90383.1"/>
    <property type="molecule type" value="Genomic_DNA"/>
</dbReference>
<evidence type="ECO:0000313" key="2">
    <source>
        <dbReference type="EMBL" id="RVW90383.1"/>
    </source>
</evidence>
<protein>
    <submittedName>
        <fullName evidence="2">Uncharacterized protein</fullName>
    </submittedName>
</protein>
<dbReference type="OrthoDB" id="338531at2759"/>
<name>A0A438I0Z9_VITVI</name>
<dbReference type="Proteomes" id="UP000288805">
    <property type="component" value="Unassembled WGS sequence"/>
</dbReference>
<comment type="caution">
    <text evidence="2">The sequence shown here is derived from an EMBL/GenBank/DDBJ whole genome shotgun (WGS) entry which is preliminary data.</text>
</comment>
<sequence length="79" mass="8363">MMGEQGKTEEGGGGGGGGKELGMTSQSSANQSPSLRNETVSNYHPYPPPLAKYEDIVSSPKLFMGTLEKLHAVMGTKFM</sequence>
<organism evidence="2 3">
    <name type="scientific">Vitis vinifera</name>
    <name type="common">Grape</name>
    <dbReference type="NCBI Taxonomy" id="29760"/>
    <lineage>
        <taxon>Eukaryota</taxon>
        <taxon>Viridiplantae</taxon>
        <taxon>Streptophyta</taxon>
        <taxon>Embryophyta</taxon>
        <taxon>Tracheophyta</taxon>
        <taxon>Spermatophyta</taxon>
        <taxon>Magnoliopsida</taxon>
        <taxon>eudicotyledons</taxon>
        <taxon>Gunneridae</taxon>
        <taxon>Pentapetalae</taxon>
        <taxon>rosids</taxon>
        <taxon>Vitales</taxon>
        <taxon>Vitaceae</taxon>
        <taxon>Viteae</taxon>
        <taxon>Vitis</taxon>
    </lineage>
</organism>
<dbReference type="AlphaFoldDB" id="A0A438I0Z9"/>
<reference evidence="2 3" key="1">
    <citation type="journal article" date="2018" name="PLoS Genet.">
        <title>Population sequencing reveals clonal diversity and ancestral inbreeding in the grapevine cultivar Chardonnay.</title>
        <authorList>
            <person name="Roach M.J."/>
            <person name="Johnson D.L."/>
            <person name="Bohlmann J."/>
            <person name="van Vuuren H.J."/>
            <person name="Jones S.J."/>
            <person name="Pretorius I.S."/>
            <person name="Schmidt S.A."/>
            <person name="Borneman A.R."/>
        </authorList>
    </citation>
    <scope>NUCLEOTIDE SEQUENCE [LARGE SCALE GENOMIC DNA]</scope>
    <source>
        <strain evidence="3">cv. Chardonnay</strain>
        <tissue evidence="2">Leaf</tissue>
    </source>
</reference>
<feature type="compositionally biased region" description="Polar residues" evidence="1">
    <location>
        <begin position="23"/>
        <end position="42"/>
    </location>
</feature>
<feature type="compositionally biased region" description="Basic and acidic residues" evidence="1">
    <location>
        <begin position="1"/>
        <end position="10"/>
    </location>
</feature>
<feature type="compositionally biased region" description="Gly residues" evidence="1">
    <location>
        <begin position="11"/>
        <end position="20"/>
    </location>
</feature>